<protein>
    <submittedName>
        <fullName evidence="2">Uncharacterized protein</fullName>
    </submittedName>
</protein>
<gene>
    <name evidence="2" type="ORF">AVDCRST_MAG01-01-4092</name>
</gene>
<dbReference type="EMBL" id="CADCUW010000530">
    <property type="protein sequence ID" value="CAA9446107.1"/>
    <property type="molecule type" value="Genomic_DNA"/>
</dbReference>
<dbReference type="AlphaFoldDB" id="A0A6J4QTQ3"/>
<evidence type="ECO:0000256" key="1">
    <source>
        <dbReference type="SAM" id="MobiDB-lite"/>
    </source>
</evidence>
<organism evidence="2">
    <name type="scientific">uncultured Rubrobacteraceae bacterium</name>
    <dbReference type="NCBI Taxonomy" id="349277"/>
    <lineage>
        <taxon>Bacteria</taxon>
        <taxon>Bacillati</taxon>
        <taxon>Actinomycetota</taxon>
        <taxon>Rubrobacteria</taxon>
        <taxon>Rubrobacterales</taxon>
        <taxon>Rubrobacteraceae</taxon>
        <taxon>environmental samples</taxon>
    </lineage>
</organism>
<reference evidence="2" key="1">
    <citation type="submission" date="2020-02" db="EMBL/GenBank/DDBJ databases">
        <authorList>
            <person name="Meier V. D."/>
        </authorList>
    </citation>
    <scope>NUCLEOTIDE SEQUENCE</scope>
    <source>
        <strain evidence="2">AVDCRST_MAG01</strain>
    </source>
</reference>
<proteinExistence type="predicted"/>
<name>A0A6J4QTQ3_9ACTN</name>
<feature type="region of interest" description="Disordered" evidence="1">
    <location>
        <begin position="52"/>
        <end position="71"/>
    </location>
</feature>
<evidence type="ECO:0000313" key="2">
    <source>
        <dbReference type="EMBL" id="CAA9446107.1"/>
    </source>
</evidence>
<sequence>MRYEPSISVGFSLSASAVVSFGRSPTTATSYSCRSPPLIHVGPVTGLLHKAGGADRERAQCRHDQETVHLR</sequence>
<accession>A0A6J4QTQ3</accession>